<feature type="compositionally biased region" description="Basic and acidic residues" evidence="1">
    <location>
        <begin position="14"/>
        <end position="26"/>
    </location>
</feature>
<gene>
    <name evidence="2" type="ORF">ACFSQZ_07870</name>
</gene>
<comment type="caution">
    <text evidence="2">The sequence shown here is derived from an EMBL/GenBank/DDBJ whole genome shotgun (WGS) entry which is preliminary data.</text>
</comment>
<evidence type="ECO:0000256" key="1">
    <source>
        <dbReference type="SAM" id="MobiDB-lite"/>
    </source>
</evidence>
<organism evidence="2 3">
    <name type="scientific">Rubritalea spongiae</name>
    <dbReference type="NCBI Taxonomy" id="430797"/>
    <lineage>
        <taxon>Bacteria</taxon>
        <taxon>Pseudomonadati</taxon>
        <taxon>Verrucomicrobiota</taxon>
        <taxon>Verrucomicrobiia</taxon>
        <taxon>Verrucomicrobiales</taxon>
        <taxon>Rubritaleaceae</taxon>
        <taxon>Rubritalea</taxon>
    </lineage>
</organism>
<name>A0ABW5E1W0_9BACT</name>
<reference evidence="3" key="1">
    <citation type="journal article" date="2019" name="Int. J. Syst. Evol. Microbiol.">
        <title>The Global Catalogue of Microorganisms (GCM) 10K type strain sequencing project: providing services to taxonomists for standard genome sequencing and annotation.</title>
        <authorList>
            <consortium name="The Broad Institute Genomics Platform"/>
            <consortium name="The Broad Institute Genome Sequencing Center for Infectious Disease"/>
            <person name="Wu L."/>
            <person name="Ma J."/>
        </authorList>
    </citation>
    <scope>NUCLEOTIDE SEQUENCE [LARGE SCALE GENOMIC DNA]</scope>
    <source>
        <strain evidence="3">JCM 16545</strain>
    </source>
</reference>
<protein>
    <submittedName>
        <fullName evidence="2">Uncharacterized protein</fullName>
    </submittedName>
</protein>
<dbReference type="RefSeq" id="WP_377094168.1">
    <property type="nucleotide sequence ID" value="NZ_JBHSJM010000001.1"/>
</dbReference>
<feature type="compositionally biased region" description="Polar residues" evidence="1">
    <location>
        <begin position="27"/>
        <end position="40"/>
    </location>
</feature>
<dbReference type="Proteomes" id="UP001597297">
    <property type="component" value="Unassembled WGS sequence"/>
</dbReference>
<sequence>MHTSPLLSAHSHLGKTEIHTQPEVKRSAQTTGPTHIQSAG</sequence>
<evidence type="ECO:0000313" key="3">
    <source>
        <dbReference type="Proteomes" id="UP001597297"/>
    </source>
</evidence>
<dbReference type="EMBL" id="JBHUJC010000024">
    <property type="protein sequence ID" value="MFD2276382.1"/>
    <property type="molecule type" value="Genomic_DNA"/>
</dbReference>
<feature type="region of interest" description="Disordered" evidence="1">
    <location>
        <begin position="1"/>
        <end position="40"/>
    </location>
</feature>
<evidence type="ECO:0000313" key="2">
    <source>
        <dbReference type="EMBL" id="MFD2276382.1"/>
    </source>
</evidence>
<proteinExistence type="predicted"/>
<keyword evidence="3" id="KW-1185">Reference proteome</keyword>
<accession>A0ABW5E1W0</accession>